<reference evidence="2 3" key="1">
    <citation type="submission" date="2017-07" db="EMBL/GenBank/DDBJ databases">
        <title>Genome sequence of the Sordaria macrospora wild type strain R19027.</title>
        <authorList>
            <person name="Nowrousian M."/>
            <person name="Teichert I."/>
            <person name="Kueck U."/>
        </authorList>
    </citation>
    <scope>NUCLEOTIDE SEQUENCE [LARGE SCALE GENOMIC DNA]</scope>
    <source>
        <strain evidence="2 3">R19027</strain>
        <tissue evidence="2">Mycelium</tissue>
    </source>
</reference>
<comment type="caution">
    <text evidence="2">The sequence shown here is derived from an EMBL/GenBank/DDBJ whole genome shotgun (WGS) entry which is preliminary data.</text>
</comment>
<evidence type="ECO:0000313" key="2">
    <source>
        <dbReference type="EMBL" id="KAA8634680.1"/>
    </source>
</evidence>
<dbReference type="VEuPathDB" id="FungiDB:SMAC_00838"/>
<proteinExistence type="predicted"/>
<dbReference type="EMBL" id="NMPR01000019">
    <property type="protein sequence ID" value="KAA8634680.1"/>
    <property type="molecule type" value="Genomic_DNA"/>
</dbReference>
<accession>A0A8S9A0G4</accession>
<feature type="compositionally biased region" description="Polar residues" evidence="1">
    <location>
        <begin position="200"/>
        <end position="233"/>
    </location>
</feature>
<dbReference type="Proteomes" id="UP000433876">
    <property type="component" value="Unassembled WGS sequence"/>
</dbReference>
<dbReference type="AlphaFoldDB" id="A0A8S9A0G4"/>
<name>A0A8S9A0G4_SORMA</name>
<organism evidence="2 3">
    <name type="scientific">Sordaria macrospora</name>
    <dbReference type="NCBI Taxonomy" id="5147"/>
    <lineage>
        <taxon>Eukaryota</taxon>
        <taxon>Fungi</taxon>
        <taxon>Dikarya</taxon>
        <taxon>Ascomycota</taxon>
        <taxon>Pezizomycotina</taxon>
        <taxon>Sordariomycetes</taxon>
        <taxon>Sordariomycetidae</taxon>
        <taxon>Sordariales</taxon>
        <taxon>Sordariaceae</taxon>
        <taxon>Sordaria</taxon>
    </lineage>
</organism>
<feature type="compositionally biased region" description="Polar residues" evidence="1">
    <location>
        <begin position="180"/>
        <end position="192"/>
    </location>
</feature>
<evidence type="ECO:0000313" key="3">
    <source>
        <dbReference type="Proteomes" id="UP000433876"/>
    </source>
</evidence>
<feature type="region of interest" description="Disordered" evidence="1">
    <location>
        <begin position="178"/>
        <end position="233"/>
    </location>
</feature>
<protein>
    <submittedName>
        <fullName evidence="2">Uncharacterized protein</fullName>
    </submittedName>
</protein>
<evidence type="ECO:0000256" key="1">
    <source>
        <dbReference type="SAM" id="MobiDB-lite"/>
    </source>
</evidence>
<gene>
    <name evidence="2" type="ORF">SMACR_00838</name>
</gene>
<sequence length="233" mass="26831">MARIQDQIDELAEFVDSVLDPEGHDVPHEEELHAVHQKLSQVKTFLEDLRMNKDCIESGYQSQERTVVCRGCISQYITNPERLKEMRIAFEGSEEEEAVFAEFAEQFTELAVEYEESEEEAEYAEFAEFAEWLWKKSWEEEKEKNGDYYTAVYDLASDLDGHFNEYLFLQEAHRMLSKARPNSPTVSQNRQVTIPPAEDGQTTVSSRKSGTASDQNISETESNAGHKTTTLRR</sequence>